<dbReference type="AlphaFoldDB" id="W5SAN5"/>
<gene>
    <name evidence="1" type="ORF">BHY_1044</name>
</gene>
<evidence type="ECO:0000313" key="1">
    <source>
        <dbReference type="EMBL" id="AHH03995.1"/>
    </source>
</evidence>
<geneLocation type="plasmid" evidence="1">
    <name>unnamed</name>
</geneLocation>
<organism evidence="1">
    <name type="scientific">Borrelia nietonii YOR</name>
    <dbReference type="NCBI Taxonomy" id="1293576"/>
    <lineage>
        <taxon>Bacteria</taxon>
        <taxon>Pseudomonadati</taxon>
        <taxon>Spirochaetota</taxon>
        <taxon>Spirochaetia</taxon>
        <taxon>Spirochaetales</taxon>
        <taxon>Borreliaceae</taxon>
        <taxon>Borrelia</taxon>
        <taxon>Borrelia nietonii</taxon>
    </lineage>
</organism>
<name>W5SAN5_9SPIR</name>
<keyword evidence="1" id="KW-0614">Plasmid</keyword>
<dbReference type="EMBL" id="CP004154">
    <property type="protein sequence ID" value="AHH03995.1"/>
    <property type="molecule type" value="Genomic_DNA"/>
</dbReference>
<dbReference type="HOGENOM" id="CLU_3325234_0_0_12"/>
<proteinExistence type="predicted"/>
<sequence>MRSYCIVFNIKMYLLLFDTQVVFDFKRENEFLKGRIDL</sequence>
<reference evidence="1" key="1">
    <citation type="submission" date="2013-02" db="EMBL/GenBank/DDBJ databases">
        <title>Comparative genomics of Borrelia species.</title>
        <authorList>
            <person name="Schwan T.G."/>
            <person name="Raffel S.J."/>
            <person name="Porcella S.F."/>
        </authorList>
    </citation>
    <scope>NUCLEOTIDE SEQUENCE</scope>
    <source>
        <strain evidence="1">YOR</strain>
        <plasmid evidence="1">unnamed</plasmid>
    </source>
</reference>
<accession>W5SAN5</accession>
<protein>
    <submittedName>
        <fullName evidence="1">Uncharacterized protein</fullName>
    </submittedName>
</protein>